<feature type="transmembrane region" description="Helical" evidence="2">
    <location>
        <begin position="66"/>
        <end position="85"/>
    </location>
</feature>
<dbReference type="GO" id="GO:0007606">
    <property type="term" value="P:sensory perception of chemical stimulus"/>
    <property type="evidence" value="ECO:0007669"/>
    <property type="project" value="InterPro"/>
</dbReference>
<dbReference type="EMBL" id="BTSY01000003">
    <property type="protein sequence ID" value="GMT18469.1"/>
    <property type="molecule type" value="Genomic_DNA"/>
</dbReference>
<evidence type="ECO:0000256" key="2">
    <source>
        <dbReference type="SAM" id="Phobius"/>
    </source>
</evidence>
<dbReference type="GO" id="GO:0016020">
    <property type="term" value="C:membrane"/>
    <property type="evidence" value="ECO:0007669"/>
    <property type="project" value="InterPro"/>
</dbReference>
<dbReference type="InterPro" id="IPR052860">
    <property type="entry name" value="NRL-GPCR1"/>
</dbReference>
<organism evidence="3 4">
    <name type="scientific">Pristionchus fissidentatus</name>
    <dbReference type="NCBI Taxonomy" id="1538716"/>
    <lineage>
        <taxon>Eukaryota</taxon>
        <taxon>Metazoa</taxon>
        <taxon>Ecdysozoa</taxon>
        <taxon>Nematoda</taxon>
        <taxon>Chromadorea</taxon>
        <taxon>Rhabditida</taxon>
        <taxon>Rhabditina</taxon>
        <taxon>Diplogasteromorpha</taxon>
        <taxon>Diplogasteroidea</taxon>
        <taxon>Neodiplogasteridae</taxon>
        <taxon>Pristionchus</taxon>
    </lineage>
</organism>
<evidence type="ECO:0008006" key="5">
    <source>
        <dbReference type="Google" id="ProtNLM"/>
    </source>
</evidence>
<sequence>MSREMARGAELGSYSISRTFQVNENIAVFKYMFSMVAPAAIVGLPAFICFGFKAYGPANWKLARHIAWACFDVFIALFGFAYLVSSIISNPRIFKEFCRIGLV</sequence>
<accession>A0AAV5VGA4</accession>
<protein>
    <recommendedName>
        <fullName evidence="5">G protein-coupled receptor</fullName>
    </recommendedName>
</protein>
<dbReference type="AlphaFoldDB" id="A0AAV5VGA4"/>
<evidence type="ECO:0000313" key="4">
    <source>
        <dbReference type="Proteomes" id="UP001432322"/>
    </source>
</evidence>
<evidence type="ECO:0000256" key="1">
    <source>
        <dbReference type="ARBA" id="ARBA00006803"/>
    </source>
</evidence>
<dbReference type="InterPro" id="IPR004151">
    <property type="entry name" value="7TM_GPCR_serpentine_rcpt_Sre"/>
</dbReference>
<feature type="non-terminal residue" evidence="3">
    <location>
        <position position="103"/>
    </location>
</feature>
<evidence type="ECO:0000313" key="3">
    <source>
        <dbReference type="EMBL" id="GMT18469.1"/>
    </source>
</evidence>
<comment type="caution">
    <text evidence="3">The sequence shown here is derived from an EMBL/GenBank/DDBJ whole genome shotgun (WGS) entry which is preliminary data.</text>
</comment>
<reference evidence="3" key="1">
    <citation type="submission" date="2023-10" db="EMBL/GenBank/DDBJ databases">
        <title>Genome assembly of Pristionchus species.</title>
        <authorList>
            <person name="Yoshida K."/>
            <person name="Sommer R.J."/>
        </authorList>
    </citation>
    <scope>NUCLEOTIDE SEQUENCE</scope>
    <source>
        <strain evidence="3">RS5133</strain>
    </source>
</reference>
<feature type="transmembrane region" description="Helical" evidence="2">
    <location>
        <begin position="31"/>
        <end position="54"/>
    </location>
</feature>
<keyword evidence="2" id="KW-0812">Transmembrane</keyword>
<keyword evidence="4" id="KW-1185">Reference proteome</keyword>
<dbReference type="Proteomes" id="UP001432322">
    <property type="component" value="Unassembled WGS sequence"/>
</dbReference>
<dbReference type="Pfam" id="PF03125">
    <property type="entry name" value="Sre"/>
    <property type="match status" value="1"/>
</dbReference>
<comment type="similarity">
    <text evidence="1">Belongs to the nematode receptor-like protein sre family.</text>
</comment>
<keyword evidence="2" id="KW-0472">Membrane</keyword>
<gene>
    <name evidence="3" type="ORF">PFISCL1PPCAC_9766</name>
</gene>
<dbReference type="PANTHER" id="PTHR47521:SF7">
    <property type="entry name" value="SERPENTINE RECEPTOR CLASS EPSILON-6"/>
    <property type="match status" value="1"/>
</dbReference>
<dbReference type="PANTHER" id="PTHR47521">
    <property type="entry name" value="SERPENTINE RECEPTOR, CLASS E (EPSILON)-RELATED"/>
    <property type="match status" value="1"/>
</dbReference>
<name>A0AAV5VGA4_9BILA</name>
<proteinExistence type="inferred from homology"/>
<keyword evidence="2" id="KW-1133">Transmembrane helix</keyword>